<dbReference type="NCBIfam" id="TIGR03837">
    <property type="entry name" value="efp_Arg_rhamno"/>
    <property type="match status" value="1"/>
</dbReference>
<dbReference type="Pfam" id="PF10093">
    <property type="entry name" value="EarP"/>
    <property type="match status" value="1"/>
</dbReference>
<dbReference type="InterPro" id="IPR016633">
    <property type="entry name" value="EarP"/>
</dbReference>
<evidence type="ECO:0000256" key="1">
    <source>
        <dbReference type="ARBA" id="ARBA00022676"/>
    </source>
</evidence>
<comment type="similarity">
    <text evidence="4">Belongs to the glycosyltransferase 104 family.</text>
</comment>
<sequence length="367" mass="40280">MTSNRSLRWDIFCQVIDNFGDIGVCWRAAAELAARGQQVRLWLDDASALAWMAPAPYPAGLSVHAWPDRAEWLPAEGVGDVVIEAFGCTIPAPFLELLAQRQARQAPGAAQAPVWINLEYLSAEPYVERCHGLPSLLMSGPAAGLTRWFFYPGFTPRTGGLLREAALGARQAAFERAAWRAARGIDSATRLVSLFCYEPPALPQLLSQLQSGDAPSHLLVTPGRAAAAVRAALDDPLQAAPPCTWLAPCAQPAFDEMLWASDLNLVRGEDSLVRALWAGEAFVWHIYPQHDNAHHAKLDAFLDWLEAPPSLRLFHHHWNGMPTRAPLPVLSAAMLAEWRDCAQAARACQMDSRDLISQLQQFVAEKS</sequence>
<dbReference type="KEGG" id="aant:HUK68_11615"/>
<accession>A0A6N1X5Z2</accession>
<dbReference type="AlphaFoldDB" id="A0A6N1X5Z2"/>
<keyword evidence="8" id="KW-0648">Protein biosynthesis</keyword>
<gene>
    <name evidence="8" type="primary">earP</name>
    <name evidence="8" type="ORF">HUK68_11615</name>
</gene>
<evidence type="ECO:0000313" key="8">
    <source>
        <dbReference type="EMBL" id="QKV53482.1"/>
    </source>
</evidence>
<name>A0A6N1X5Z2_9BURK</name>
<evidence type="ECO:0000256" key="5">
    <source>
        <dbReference type="ARBA" id="ARBA00024416"/>
    </source>
</evidence>
<keyword evidence="1" id="KW-0328">Glycosyltransferase</keyword>
<keyword evidence="9" id="KW-1185">Reference proteome</keyword>
<organism evidence="8 9">
    <name type="scientific">Comamonas antarctica</name>
    <dbReference type="NCBI Taxonomy" id="2743470"/>
    <lineage>
        <taxon>Bacteria</taxon>
        <taxon>Pseudomonadati</taxon>
        <taxon>Pseudomonadota</taxon>
        <taxon>Betaproteobacteria</taxon>
        <taxon>Burkholderiales</taxon>
        <taxon>Comamonadaceae</taxon>
        <taxon>Comamonas</taxon>
    </lineage>
</organism>
<dbReference type="GO" id="GO:0106361">
    <property type="term" value="F:protein-arginine rhamnosyltransferase activity"/>
    <property type="evidence" value="ECO:0007669"/>
    <property type="project" value="InterPro"/>
</dbReference>
<protein>
    <recommendedName>
        <fullName evidence="5">Protein-arginine rhamnosyltransferase</fullName>
    </recommendedName>
    <alternativeName>
        <fullName evidence="6">EF-P arginine rhamnosyltransferase</fullName>
    </alternativeName>
</protein>
<dbReference type="GO" id="GO:0003746">
    <property type="term" value="F:translation elongation factor activity"/>
    <property type="evidence" value="ECO:0007669"/>
    <property type="project" value="UniProtKB-KW"/>
</dbReference>
<evidence type="ECO:0000256" key="2">
    <source>
        <dbReference type="ARBA" id="ARBA00022679"/>
    </source>
</evidence>
<evidence type="ECO:0000256" key="7">
    <source>
        <dbReference type="ARBA" id="ARBA00048472"/>
    </source>
</evidence>
<evidence type="ECO:0000256" key="3">
    <source>
        <dbReference type="ARBA" id="ARBA00024303"/>
    </source>
</evidence>
<evidence type="ECO:0000256" key="6">
    <source>
        <dbReference type="ARBA" id="ARBA00030025"/>
    </source>
</evidence>
<dbReference type="EMBL" id="CP054840">
    <property type="protein sequence ID" value="QKV53482.1"/>
    <property type="molecule type" value="Genomic_DNA"/>
</dbReference>
<proteinExistence type="inferred from homology"/>
<dbReference type="RefSeq" id="WP_175504288.1">
    <property type="nucleotide sequence ID" value="NZ_CP054840.1"/>
</dbReference>
<comment type="function">
    <text evidence="3">Protein-arginine rhamnosyltransferase that catalyzes the transfer of a single rhamnose to elongation factor P (EF-P) on 'Lys-32', a modification required for EF-P-dependent rescue of polyproline stalled ribosomes.</text>
</comment>
<comment type="catalytic activity">
    <reaction evidence="7">
        <text>dTDP-beta-L-rhamnose + L-arginyl-[protein] = N(omega)-(alpha-L-rhamnosyl)-L-arginyl-[protein] + dTDP + H(+)</text>
        <dbReference type="Rhea" id="RHEA:66692"/>
        <dbReference type="Rhea" id="RHEA-COMP:10532"/>
        <dbReference type="Rhea" id="RHEA-COMP:17096"/>
        <dbReference type="ChEBI" id="CHEBI:15378"/>
        <dbReference type="ChEBI" id="CHEBI:29965"/>
        <dbReference type="ChEBI" id="CHEBI:57510"/>
        <dbReference type="ChEBI" id="CHEBI:58369"/>
        <dbReference type="ChEBI" id="CHEBI:167445"/>
    </reaction>
    <physiologicalReaction direction="left-to-right" evidence="7">
        <dbReference type="Rhea" id="RHEA:66693"/>
    </physiologicalReaction>
</comment>
<keyword evidence="2 8" id="KW-0808">Transferase</keyword>
<keyword evidence="8" id="KW-0251">Elongation factor</keyword>
<dbReference type="Proteomes" id="UP000509579">
    <property type="component" value="Chromosome"/>
</dbReference>
<evidence type="ECO:0000256" key="4">
    <source>
        <dbReference type="ARBA" id="ARBA00024346"/>
    </source>
</evidence>
<evidence type="ECO:0000313" key="9">
    <source>
        <dbReference type="Proteomes" id="UP000509579"/>
    </source>
</evidence>
<reference evidence="8 9" key="1">
    <citation type="submission" date="2020-06" db="EMBL/GenBank/DDBJ databases">
        <title>Acidovorax antarctica sp. nov., isolated from Corinth ice sheet soil, Antarctic Fields Peninsula.</title>
        <authorList>
            <person name="Xu Q."/>
            <person name="Peng F."/>
        </authorList>
    </citation>
    <scope>NUCLEOTIDE SEQUENCE [LARGE SCALE GENOMIC DNA]</scope>
    <source>
        <strain evidence="8 9">16-35-5</strain>
    </source>
</reference>